<organism evidence="1 2">
    <name type="scientific">Maribacter chungangensis</name>
    <dbReference type="NCBI Taxonomy" id="1069117"/>
    <lineage>
        <taxon>Bacteria</taxon>
        <taxon>Pseudomonadati</taxon>
        <taxon>Bacteroidota</taxon>
        <taxon>Flavobacteriia</taxon>
        <taxon>Flavobacteriales</taxon>
        <taxon>Flavobacteriaceae</taxon>
        <taxon>Maribacter</taxon>
    </lineage>
</organism>
<protein>
    <submittedName>
        <fullName evidence="1">Alpha/beta hydrolase</fullName>
    </submittedName>
</protein>
<dbReference type="Gene3D" id="3.40.50.1820">
    <property type="entry name" value="alpha/beta hydrolase"/>
    <property type="match status" value="1"/>
</dbReference>
<dbReference type="GO" id="GO:0016787">
    <property type="term" value="F:hydrolase activity"/>
    <property type="evidence" value="ECO:0007669"/>
    <property type="project" value="UniProtKB-KW"/>
</dbReference>
<name>A0ABW3B294_9FLAO</name>
<dbReference type="InterPro" id="IPR010297">
    <property type="entry name" value="DUF900_hydrolase"/>
</dbReference>
<dbReference type="Pfam" id="PF05990">
    <property type="entry name" value="DUF900"/>
    <property type="match status" value="1"/>
</dbReference>
<sequence>MIFYNKKSLVFWNSKSWILSISFFIAAFSSVYGQNNRYVKLQDDSLVLSDSCLTNRYDFESFKLIKINEDSALENLKIQVEANYQNEEFSTLEDFNTFEFKFWLLSTDSFKNQGDLKIRLVYDVDSDTIEQLYIICLRYIYADSDKDRGGIGSPDFVKLPVFFGTDRNYTNNSDPNDAFGVNRSKLKYGIVEVSIPHDHRIGELETPSIWRFEFTEDPSKHIMLHNIKLLNKEKFFSKLSKDIQSSKKKRTFLFIHGFNTSFSEAAKRTAQISYDLKFDGKPVFYSWPSQASTFRYGKDEENIAWSRRNIKTFLNDYLSDSGAEEIYLVAHSMGNRGLTRAMIDVLNDKPELKSKIKEIILAAPDIDAKVFKNEIAPQMVSLSANPITLYVSEDDLALKASEMLHGNPRAGDAGEGIVILNGVETIDASGVDTSFLRHSYFADTNSIISDIFDIIESGKRALKRTRLSNVELENQIYWKVKQ</sequence>
<keyword evidence="1" id="KW-0378">Hydrolase</keyword>
<reference evidence="2" key="1">
    <citation type="journal article" date="2019" name="Int. J. Syst. Evol. Microbiol.">
        <title>The Global Catalogue of Microorganisms (GCM) 10K type strain sequencing project: providing services to taxonomists for standard genome sequencing and annotation.</title>
        <authorList>
            <consortium name="The Broad Institute Genomics Platform"/>
            <consortium name="The Broad Institute Genome Sequencing Center for Infectious Disease"/>
            <person name="Wu L."/>
            <person name="Ma J."/>
        </authorList>
    </citation>
    <scope>NUCLEOTIDE SEQUENCE [LARGE SCALE GENOMIC DNA]</scope>
    <source>
        <strain evidence="2">CCUG 61948</strain>
    </source>
</reference>
<keyword evidence="2" id="KW-1185">Reference proteome</keyword>
<dbReference type="Proteomes" id="UP001597012">
    <property type="component" value="Unassembled WGS sequence"/>
</dbReference>
<dbReference type="PANTHER" id="PTHR36513:SF1">
    <property type="entry name" value="TRANSMEMBRANE PROTEIN"/>
    <property type="match status" value="1"/>
</dbReference>
<evidence type="ECO:0000313" key="1">
    <source>
        <dbReference type="EMBL" id="MFD0797185.1"/>
    </source>
</evidence>
<comment type="caution">
    <text evidence="1">The sequence shown here is derived from an EMBL/GenBank/DDBJ whole genome shotgun (WGS) entry which is preliminary data.</text>
</comment>
<dbReference type="RefSeq" id="WP_379933333.1">
    <property type="nucleotide sequence ID" value="NZ_JBHTHY010000004.1"/>
</dbReference>
<accession>A0ABW3B294</accession>
<dbReference type="PANTHER" id="PTHR36513">
    <property type="entry name" value="ABC TRANSMEMBRANE TYPE-1 DOMAIN-CONTAINING PROTEIN"/>
    <property type="match status" value="1"/>
</dbReference>
<evidence type="ECO:0000313" key="2">
    <source>
        <dbReference type="Proteomes" id="UP001597012"/>
    </source>
</evidence>
<proteinExistence type="predicted"/>
<dbReference type="SUPFAM" id="SSF53474">
    <property type="entry name" value="alpha/beta-Hydrolases"/>
    <property type="match status" value="1"/>
</dbReference>
<dbReference type="InterPro" id="IPR029058">
    <property type="entry name" value="AB_hydrolase_fold"/>
</dbReference>
<gene>
    <name evidence="1" type="ORF">ACFQZJ_06925</name>
</gene>
<dbReference type="EMBL" id="JBHTHY010000004">
    <property type="protein sequence ID" value="MFD0797185.1"/>
    <property type="molecule type" value="Genomic_DNA"/>
</dbReference>